<evidence type="ECO:0000313" key="1">
    <source>
        <dbReference type="EMBL" id="JAP94608.1"/>
    </source>
</evidence>
<proteinExistence type="predicted"/>
<dbReference type="AlphaFoldDB" id="A0A146KEH7"/>
<feature type="non-terminal residue" evidence="1">
    <location>
        <position position="1"/>
    </location>
</feature>
<name>A0A146KEH7_9EUKA</name>
<reference evidence="1" key="1">
    <citation type="submission" date="2015-07" db="EMBL/GenBank/DDBJ databases">
        <title>Adaptation to a free-living lifestyle via gene acquisitions in the diplomonad Trepomonas sp. PC1.</title>
        <authorList>
            <person name="Xu F."/>
            <person name="Jerlstrom-Hultqvist J."/>
            <person name="Kolisko M."/>
            <person name="Simpson A.G.B."/>
            <person name="Roger A.J."/>
            <person name="Svard S.G."/>
            <person name="Andersson J.O."/>
        </authorList>
    </citation>
    <scope>NUCLEOTIDE SEQUENCE</scope>
    <source>
        <strain evidence="1">PC1</strain>
    </source>
</reference>
<sequence length="1230" mass="142460">QDLVQQHTGIFSSTKSTHSTVPYSFFEGSNGIMYGIYQNTQKDELQIHLYHLNDKSQAIIGSNTIAEVSFKPGKGLNPHKFAVCESGMFAILSCIDNSFAQHALFVIILSKKVIVKQVKNFPSAVTAIQFQTHYNGLYGAPPSPVIENFENYSPEMLLGCVNGEVYAAQFQKKDLQFNLLNRLKQSNMQSFDGPDAAAVRGLFTFSVNAKTYAKNSQLLSLLQSEDLQYLQNSFNINITVAIVGVMICIYIQQCNSLFQLKLIDDNQFTMFEMMNLCSSSNQLPVLQYSYFRHDKETNSLQVLWIVQPQIGTVTSFMKIAFQPVDIFNSMLREIINGQNGIKISKDDEEDEIPKFIGSIIRQAQNKGSGYNQLGQLIELTKVNGIGQLNGSTVEQNKNTEFKHGLIGCLPFDYHILLIYTRKISVVSYITNKQLTSFENRFGDVFQVKIQMDEWKKRLDNQQKILNVQLAHELQYFKEFNSKDYHGNKKYELPTHLFQKCHMSSSKYLTEGFTANFNILQFKAVNENADIWRLYMEQNNFVTALQKTDNVQFKNEIRKRYAEDCLQKNEDMTAAIQLAETDASILMVYHQMVTKKLFRAAAYYIETKLGKAHEIEIPEYPAVSQEEMDMMTLTERDEHDAKMKYREKLVNERRILTMMYIEVLVMDILHCQEQESKHRKSLLQDFYKKQLLDDSKEPKFQDISADFNQQIFETIMKSTEVSTIKLSLFELQDNRKAQEDQLQEFLNDKTNWPFILPQVLKTTLVNSGMTRQYATYQQKISSQGPAKNSENNDVKSTPEFSIQYFIKQKQYKEAAETMKSLTDQKMFAKFASQLLAFSFNMIIDQIKFRYTDKQSKSPLNLSQIIPSMIQLIKKGKNQAEVLSFIQWIMDRIKAQEEIQEIPGFLLTFIFDALCICNQEQTIIEYVNDLCEKNQKIGFLELIQKARIHKFDLLEADCLKRQHLTVEYLQKLMQTFTVVSPDDVSLDGEIYLGQGVQMVRDAFFENIQKFSNDQKRALYRQLFKYLINLQIEVESNLKKEIQMKILEVIFNYVQANSDCMNLIDAIQFIPSSFKVKETQHLTAQLFSNNDQSQQSHLNSIKLSNDKLQQTHLVKQTQEKLPIICQCKQTCNLCKQSLKSMAQTKCQWANTEFYQVVYQCGHAFHYRCYIDYIKKQKIPGITEAVNRHEKKIRELKDKNLAEKEFQKFNATVLTKQCAKCCEAAAFEVMSLIE</sequence>
<dbReference type="EMBL" id="GDID01001998">
    <property type="protein sequence ID" value="JAP94608.1"/>
    <property type="molecule type" value="Transcribed_RNA"/>
</dbReference>
<protein>
    <submittedName>
        <fullName evidence="1">Pep3/Vps18/deep orange family protein</fullName>
    </submittedName>
</protein>
<accession>A0A146KEH7</accession>
<gene>
    <name evidence="1" type="ORF">TPC1_12675</name>
</gene>
<organism evidence="1">
    <name type="scientific">Trepomonas sp. PC1</name>
    <dbReference type="NCBI Taxonomy" id="1076344"/>
    <lineage>
        <taxon>Eukaryota</taxon>
        <taxon>Metamonada</taxon>
        <taxon>Diplomonadida</taxon>
        <taxon>Hexamitidae</taxon>
        <taxon>Hexamitinae</taxon>
        <taxon>Trepomonas</taxon>
    </lineage>
</organism>